<dbReference type="EMBL" id="CM037158">
    <property type="protein sequence ID" value="KAH7851388.1"/>
    <property type="molecule type" value="Genomic_DNA"/>
</dbReference>
<dbReference type="Proteomes" id="UP000828048">
    <property type="component" value="Chromosome 8"/>
</dbReference>
<comment type="caution">
    <text evidence="1">The sequence shown here is derived from an EMBL/GenBank/DDBJ whole genome shotgun (WGS) entry which is preliminary data.</text>
</comment>
<keyword evidence="2" id="KW-1185">Reference proteome</keyword>
<evidence type="ECO:0000313" key="2">
    <source>
        <dbReference type="Proteomes" id="UP000828048"/>
    </source>
</evidence>
<accession>A0ACB7YD54</accession>
<sequence>MIKIHEAQTFSSMPVGIRSKTPNKSSNLKRQRWRRNKAPKKVEQESVTTNVMVAIEKALGDYNDDFEPSTESTTGSLVESELNSSEVESESQRNVSTNTEEQFVELIKTGREICYLNIYASGELSSSTKSEPRSVTKVVSVMMADVNDEEQSLNSQQNQQLLEEKVASLQEQLKKRDKEMSMEQIKGLLAQGKQKHMHPQEDHLNHRKQCLLGGNGHFFVDPTNGNMNPILMAVIDDMVKNQVKRAKEKDDEGFQMITKPCSAWVDTVPFPPGMGDPRHHIAHFLSRCGPIAQNEALCLQLFVQSLEGSAFTWYSNLPEAAAVETKKRGPIVVGVQKPKETEKATMKERLEKNYSFINYLVDDMFEDLLEKS</sequence>
<organism evidence="1 2">
    <name type="scientific">Vaccinium darrowii</name>
    <dbReference type="NCBI Taxonomy" id="229202"/>
    <lineage>
        <taxon>Eukaryota</taxon>
        <taxon>Viridiplantae</taxon>
        <taxon>Streptophyta</taxon>
        <taxon>Embryophyta</taxon>
        <taxon>Tracheophyta</taxon>
        <taxon>Spermatophyta</taxon>
        <taxon>Magnoliopsida</taxon>
        <taxon>eudicotyledons</taxon>
        <taxon>Gunneridae</taxon>
        <taxon>Pentapetalae</taxon>
        <taxon>asterids</taxon>
        <taxon>Ericales</taxon>
        <taxon>Ericaceae</taxon>
        <taxon>Vaccinioideae</taxon>
        <taxon>Vaccinieae</taxon>
        <taxon>Vaccinium</taxon>
    </lineage>
</organism>
<gene>
    <name evidence="1" type="ORF">Vadar_010853</name>
</gene>
<evidence type="ECO:0000313" key="1">
    <source>
        <dbReference type="EMBL" id="KAH7851388.1"/>
    </source>
</evidence>
<proteinExistence type="predicted"/>
<reference evidence="1 2" key="1">
    <citation type="journal article" date="2021" name="Hortic Res">
        <title>High-quality reference genome and annotation aids understanding of berry development for evergreen blueberry (Vaccinium darrowii).</title>
        <authorList>
            <person name="Yu J."/>
            <person name="Hulse-Kemp A.M."/>
            <person name="Babiker E."/>
            <person name="Staton M."/>
        </authorList>
    </citation>
    <scope>NUCLEOTIDE SEQUENCE [LARGE SCALE GENOMIC DNA]</scope>
    <source>
        <strain evidence="2">cv. NJ 8807/NJ 8810</strain>
        <tissue evidence="1">Young leaf</tissue>
    </source>
</reference>
<protein>
    <submittedName>
        <fullName evidence="1">Uncharacterized protein</fullName>
    </submittedName>
</protein>
<name>A0ACB7YD54_9ERIC</name>